<keyword evidence="9" id="KW-0464">Manganese</keyword>
<accession>A0A165DRQ0</accession>
<feature type="binding site" evidence="9">
    <location>
        <position position="302"/>
    </location>
    <ligand>
        <name>Mg(2+)</name>
        <dbReference type="ChEBI" id="CHEBI:18420"/>
        <label>1</label>
    </ligand>
</feature>
<dbReference type="PANTHER" id="PTHR22748:SF4">
    <property type="entry name" value="DNA-(APURINIC OR APYRIMIDINIC SITE) ENDONUCLEASE 2"/>
    <property type="match status" value="1"/>
</dbReference>
<dbReference type="PANTHER" id="PTHR22748">
    <property type="entry name" value="AP ENDONUCLEASE"/>
    <property type="match status" value="1"/>
</dbReference>
<dbReference type="GO" id="GO:0008311">
    <property type="term" value="F:double-stranded DNA 3'-5' DNA exonuclease activity"/>
    <property type="evidence" value="ECO:0007669"/>
    <property type="project" value="TreeGrafter"/>
</dbReference>
<dbReference type="OrthoDB" id="391817at2759"/>
<keyword evidence="3 11" id="KW-0863">Zinc-finger</keyword>
<dbReference type="Gene3D" id="3.60.10.10">
    <property type="entry name" value="Endonuclease/exonuclease/phosphatase"/>
    <property type="match status" value="1"/>
</dbReference>
<evidence type="ECO:0000256" key="5">
    <source>
        <dbReference type="ARBA" id="ARBA00022833"/>
    </source>
</evidence>
<feature type="active site" evidence="8">
    <location>
        <position position="161"/>
    </location>
</feature>
<dbReference type="SUPFAM" id="SSF56219">
    <property type="entry name" value="DNase I-like"/>
    <property type="match status" value="1"/>
</dbReference>
<dbReference type="InterPro" id="IPR036691">
    <property type="entry name" value="Endo/exonu/phosph_ase_sf"/>
</dbReference>
<dbReference type="GO" id="GO:0003906">
    <property type="term" value="F:DNA-(apurinic or apyrimidinic site) endonuclease activity"/>
    <property type="evidence" value="ECO:0007669"/>
    <property type="project" value="TreeGrafter"/>
</dbReference>
<reference evidence="15 16" key="1">
    <citation type="journal article" date="2016" name="Mol. Biol. Evol.">
        <title>Comparative Genomics of Early-Diverging Mushroom-Forming Fungi Provides Insights into the Origins of Lignocellulose Decay Capabilities.</title>
        <authorList>
            <person name="Nagy L.G."/>
            <person name="Riley R."/>
            <person name="Tritt A."/>
            <person name="Adam C."/>
            <person name="Daum C."/>
            <person name="Floudas D."/>
            <person name="Sun H."/>
            <person name="Yadav J.S."/>
            <person name="Pangilinan J."/>
            <person name="Larsson K.H."/>
            <person name="Matsuura K."/>
            <person name="Barry K."/>
            <person name="Labutti K."/>
            <person name="Kuo R."/>
            <person name="Ohm R.A."/>
            <person name="Bhattacharya S.S."/>
            <person name="Shirouzu T."/>
            <person name="Yoshinaga Y."/>
            <person name="Martin F.M."/>
            <person name="Grigoriev I.V."/>
            <person name="Hibbett D.S."/>
        </authorList>
    </citation>
    <scope>NUCLEOTIDE SEQUENCE [LARGE SCALE GENOMIC DNA]</scope>
    <source>
        <strain evidence="15 16">HHB12733</strain>
    </source>
</reference>
<dbReference type="GO" id="GO:0008270">
    <property type="term" value="F:zinc ion binding"/>
    <property type="evidence" value="ECO:0007669"/>
    <property type="project" value="UniProtKB-KW"/>
</dbReference>
<dbReference type="GO" id="GO:0005634">
    <property type="term" value="C:nucleus"/>
    <property type="evidence" value="ECO:0007669"/>
    <property type="project" value="TreeGrafter"/>
</dbReference>
<feature type="binding site" evidence="9">
    <location>
        <position position="203"/>
    </location>
    <ligand>
        <name>Mg(2+)</name>
        <dbReference type="ChEBI" id="CHEBI:18420"/>
        <label>1</label>
    </ligand>
</feature>
<evidence type="ECO:0000256" key="12">
    <source>
        <dbReference type="RuleBase" id="RU362131"/>
    </source>
</evidence>
<dbReference type="NCBIfam" id="TIGR00633">
    <property type="entry name" value="xth"/>
    <property type="match status" value="1"/>
</dbReference>
<dbReference type="Pfam" id="PF03372">
    <property type="entry name" value="Exo_endo_phos"/>
    <property type="match status" value="1"/>
</dbReference>
<keyword evidence="16" id="KW-1185">Reference proteome</keyword>
<proteinExistence type="inferred from homology"/>
<evidence type="ECO:0000256" key="10">
    <source>
        <dbReference type="PIRSR" id="PIRSR604808-3"/>
    </source>
</evidence>
<protein>
    <recommendedName>
        <fullName evidence="12">DNA-(apurinic or apyrimidinic site) endonuclease</fullName>
        <ecNumber evidence="12">3.1.-.-</ecNumber>
    </recommendedName>
</protein>
<feature type="binding site" evidence="9">
    <location>
        <position position="301"/>
    </location>
    <ligand>
        <name>Mg(2+)</name>
        <dbReference type="ChEBI" id="CHEBI:18420"/>
        <label>1</label>
    </ligand>
</feature>
<dbReference type="EC" id="3.1.-.-" evidence="12"/>
<feature type="region of interest" description="Disordered" evidence="13">
    <location>
        <begin position="356"/>
        <end position="411"/>
    </location>
</feature>
<evidence type="ECO:0000313" key="15">
    <source>
        <dbReference type="EMBL" id="KZT53397.1"/>
    </source>
</evidence>
<dbReference type="InterPro" id="IPR004808">
    <property type="entry name" value="AP_endonuc_1"/>
</dbReference>
<evidence type="ECO:0000256" key="2">
    <source>
        <dbReference type="ARBA" id="ARBA00022723"/>
    </source>
</evidence>
<evidence type="ECO:0000256" key="8">
    <source>
        <dbReference type="PIRSR" id="PIRSR604808-1"/>
    </source>
</evidence>
<evidence type="ECO:0000256" key="1">
    <source>
        <dbReference type="ARBA" id="ARBA00007092"/>
    </source>
</evidence>
<feature type="binding site" evidence="9">
    <location>
        <position position="201"/>
    </location>
    <ligand>
        <name>Mg(2+)</name>
        <dbReference type="ChEBI" id="CHEBI:18420"/>
        <label>1</label>
    </ligand>
</feature>
<dbReference type="Pfam" id="PF06839">
    <property type="entry name" value="Zn_ribbon_GRF"/>
    <property type="match status" value="1"/>
</dbReference>
<dbReference type="CDD" id="cd09088">
    <property type="entry name" value="Ape2-like_AP-endo"/>
    <property type="match status" value="1"/>
</dbReference>
<keyword evidence="5" id="KW-0862">Zinc</keyword>
<dbReference type="GO" id="GO:0008081">
    <property type="term" value="F:phosphoric diester hydrolase activity"/>
    <property type="evidence" value="ECO:0007669"/>
    <property type="project" value="TreeGrafter"/>
</dbReference>
<organism evidence="15 16">
    <name type="scientific">Calocera cornea HHB12733</name>
    <dbReference type="NCBI Taxonomy" id="1353952"/>
    <lineage>
        <taxon>Eukaryota</taxon>
        <taxon>Fungi</taxon>
        <taxon>Dikarya</taxon>
        <taxon>Basidiomycota</taxon>
        <taxon>Agaricomycotina</taxon>
        <taxon>Dacrymycetes</taxon>
        <taxon>Dacrymycetales</taxon>
        <taxon>Dacrymycetaceae</taxon>
        <taxon>Calocera</taxon>
    </lineage>
</organism>
<keyword evidence="4" id="KW-0378">Hydrolase</keyword>
<feature type="active site" description="Proton acceptor" evidence="8">
    <location>
        <position position="302"/>
    </location>
</feature>
<feature type="compositionally biased region" description="Low complexity" evidence="13">
    <location>
        <begin position="470"/>
        <end position="492"/>
    </location>
</feature>
<keyword evidence="12" id="KW-0234">DNA repair</keyword>
<feature type="active site" description="Proton donor/acceptor" evidence="8">
    <location>
        <position position="201"/>
    </location>
</feature>
<evidence type="ECO:0000256" key="13">
    <source>
        <dbReference type="SAM" id="MobiDB-lite"/>
    </source>
</evidence>
<feature type="site" description="Transition state stabilizer" evidence="10">
    <location>
        <position position="203"/>
    </location>
</feature>
<feature type="binding site" evidence="9">
    <location>
        <position position="7"/>
    </location>
    <ligand>
        <name>Mg(2+)</name>
        <dbReference type="ChEBI" id="CHEBI:18420"/>
        <label>1</label>
    </ligand>
</feature>
<evidence type="ECO:0000256" key="11">
    <source>
        <dbReference type="PROSITE-ProRule" id="PRU01343"/>
    </source>
</evidence>
<evidence type="ECO:0000256" key="4">
    <source>
        <dbReference type="ARBA" id="ARBA00022801"/>
    </source>
</evidence>
<feature type="site" description="Interaction with DNA substrate" evidence="10">
    <location>
        <position position="302"/>
    </location>
</feature>
<feature type="site" description="Important for catalytic activity" evidence="10">
    <location>
        <position position="276"/>
    </location>
</feature>
<evidence type="ECO:0000256" key="3">
    <source>
        <dbReference type="ARBA" id="ARBA00022771"/>
    </source>
</evidence>
<name>A0A165DRQ0_9BASI</name>
<dbReference type="GO" id="GO:0006284">
    <property type="term" value="P:base-excision repair"/>
    <property type="evidence" value="ECO:0007669"/>
    <property type="project" value="TreeGrafter"/>
</dbReference>
<gene>
    <name evidence="15" type="ORF">CALCODRAFT_458010</name>
</gene>
<dbReference type="EMBL" id="KV424038">
    <property type="protein sequence ID" value="KZT53397.1"/>
    <property type="molecule type" value="Genomic_DNA"/>
</dbReference>
<keyword evidence="6 9" id="KW-0460">Magnesium</keyword>
<dbReference type="InParanoid" id="A0A165DRQ0"/>
<evidence type="ECO:0000313" key="16">
    <source>
        <dbReference type="Proteomes" id="UP000076842"/>
    </source>
</evidence>
<keyword evidence="12" id="KW-0227">DNA damage</keyword>
<evidence type="ECO:0000256" key="7">
    <source>
        <dbReference type="ARBA" id="ARBA00023242"/>
    </source>
</evidence>
<comment type="similarity">
    <text evidence="1 12">Belongs to the DNA repair enzymes AP/ExoA family.</text>
</comment>
<keyword evidence="7" id="KW-0539">Nucleus</keyword>
<dbReference type="PROSITE" id="PS51435">
    <property type="entry name" value="AP_NUCLEASE_F1_4"/>
    <property type="match status" value="1"/>
</dbReference>
<dbReference type="InterPro" id="IPR005135">
    <property type="entry name" value="Endo/exonuclease/phosphatase"/>
</dbReference>
<dbReference type="FunCoup" id="A0A165DRQ0">
    <property type="interactions" value="657"/>
</dbReference>
<evidence type="ECO:0000259" key="14">
    <source>
        <dbReference type="PROSITE" id="PS51999"/>
    </source>
</evidence>
<feature type="compositionally biased region" description="Low complexity" evidence="13">
    <location>
        <begin position="508"/>
        <end position="525"/>
    </location>
</feature>
<feature type="region of interest" description="Disordered" evidence="13">
    <location>
        <begin position="429"/>
        <end position="550"/>
    </location>
</feature>
<dbReference type="InterPro" id="IPR010666">
    <property type="entry name" value="Znf_GRF"/>
</dbReference>
<dbReference type="Proteomes" id="UP000076842">
    <property type="component" value="Unassembled WGS sequence"/>
</dbReference>
<feature type="binding site" evidence="9">
    <location>
        <position position="44"/>
    </location>
    <ligand>
        <name>Mg(2+)</name>
        <dbReference type="ChEBI" id="CHEBI:18420"/>
        <label>1</label>
    </ligand>
</feature>
<sequence length="611" mass="68378">MRILTWNINGVRTLNQYHPWFTLKTFEAMLENEDIKSDIFCFQEMKIARTAIDRSIAVPGCYDAFFSLPLGRSKGGYSGVGVYTDSRTVIPLKAEEGLSGLLQPKPSLSEEERVSHHYPSAHLLDLIPDDKGHIPCDLLELDNEGRALVLDFGLFVLINTYCPAEASEGRLPFKINFHNMLRERVRILVEEEGREVIVLGDINICSQPIDHCDGQLQSRRSVWWDHPPRVWLRDWLKPNGKLTDLTRRFWPERTGMFTCWNTLIDARTANYGSRIDYILCTDGLLPWIKHSDVLQKVQGSDHCPVYVDLHDEITLPDGTVRRLQDAMQFDPTRELPRISARHWDEFSNKQPLLSTFFGRKPIDSPVKGRRSQSPPSQEREISEVLETPIDTPPPPGAQTYPASGVLTGDTAPLPPKLVAQVVSLRPKSPTKFFSQSKSKGKTSDKKPKNGQMKLSSFFGSKAVTEPPPASASQSTDSSSNRTISQSTQQSTSGVGDVEDDEDWAKIISQSESSGSSKAAWSSLLSRPTAPKCSGHGIPAKEFTVNKPGPNKGKHFYLCSLPVGTGYDSGHSKRLREEVNPEYRCNFFMWASDVKKRAASTQGSPEAKRPRL</sequence>
<dbReference type="AlphaFoldDB" id="A0A165DRQ0"/>
<feature type="domain" description="GRF-type" evidence="14">
    <location>
        <begin position="532"/>
        <end position="593"/>
    </location>
</feature>
<evidence type="ECO:0000256" key="9">
    <source>
        <dbReference type="PIRSR" id="PIRSR604808-2"/>
    </source>
</evidence>
<dbReference type="PROSITE" id="PS51999">
    <property type="entry name" value="ZF_GRF"/>
    <property type="match status" value="1"/>
</dbReference>
<dbReference type="STRING" id="1353952.A0A165DRQ0"/>
<keyword evidence="2 9" id="KW-0479">Metal-binding</keyword>
<evidence type="ECO:0000256" key="6">
    <source>
        <dbReference type="ARBA" id="ARBA00022842"/>
    </source>
</evidence>
<comment type="cofactor">
    <cofactor evidence="9 12">
        <name>Mg(2+)</name>
        <dbReference type="ChEBI" id="CHEBI:18420"/>
    </cofactor>
    <cofactor evidence="9 12">
        <name>Mn(2+)</name>
        <dbReference type="ChEBI" id="CHEBI:29035"/>
    </cofactor>
    <text evidence="9 12">Probably binds two magnesium or manganese ions per subunit.</text>
</comment>